<dbReference type="AlphaFoldDB" id="A0A1V9G211"/>
<evidence type="ECO:0008006" key="3">
    <source>
        <dbReference type="Google" id="ProtNLM"/>
    </source>
</evidence>
<reference evidence="2" key="1">
    <citation type="submission" date="2016-04" db="EMBL/GenBank/DDBJ databases">
        <authorList>
            <person name="Chen L."/>
            <person name="Zhuang W."/>
            <person name="Wang G."/>
        </authorList>
    </citation>
    <scope>NUCLEOTIDE SEQUENCE [LARGE SCALE GENOMIC DNA]</scope>
    <source>
        <strain evidence="2">208</strain>
    </source>
</reference>
<name>A0A1V9G211_9BACT</name>
<sequence>MYDPQIGRWHCTDGKAELYFATSPYVYALNTPTNAIDPDGNLVIFIQGNHFGETSHKYWTQKDGDMISVPINQRRAIPPGYRLMTARSFAVYARDRYFDNEVMTQLGDQHAIYYDGSGGGNHPINGDKKYLKAAGRDDEGYKKGKEDAASIIASLARDKSGNIIETIKIITHSMGGAYGKGFIRALREHIATLPAEQQKQIRISFVADFDPYEGSKMYASGQTPTFQFIHDGWLANEEEKGKVQYMKSNSNSDAHSIFSFFSDISQLQEGKYQWNEDTRTWDLQK</sequence>
<gene>
    <name evidence="1" type="ORF">A4R26_33720</name>
</gene>
<dbReference type="EMBL" id="LWBP01000087">
    <property type="protein sequence ID" value="OQP64653.1"/>
    <property type="molecule type" value="Genomic_DNA"/>
</dbReference>
<proteinExistence type="predicted"/>
<organism evidence="1 2">
    <name type="scientific">Niastella populi</name>
    <dbReference type="NCBI Taxonomy" id="550983"/>
    <lineage>
        <taxon>Bacteria</taxon>
        <taxon>Pseudomonadati</taxon>
        <taxon>Bacteroidota</taxon>
        <taxon>Chitinophagia</taxon>
        <taxon>Chitinophagales</taxon>
        <taxon>Chitinophagaceae</taxon>
        <taxon>Niastella</taxon>
    </lineage>
</organism>
<evidence type="ECO:0000313" key="1">
    <source>
        <dbReference type="EMBL" id="OQP64653.1"/>
    </source>
</evidence>
<dbReference type="Proteomes" id="UP000192276">
    <property type="component" value="Unassembled WGS sequence"/>
</dbReference>
<accession>A0A1V9G211</accession>
<dbReference type="Gene3D" id="2.180.10.10">
    <property type="entry name" value="RHS repeat-associated core"/>
    <property type="match status" value="1"/>
</dbReference>
<comment type="caution">
    <text evidence="1">The sequence shown here is derived from an EMBL/GenBank/DDBJ whole genome shotgun (WGS) entry which is preliminary data.</text>
</comment>
<evidence type="ECO:0000313" key="2">
    <source>
        <dbReference type="Proteomes" id="UP000192276"/>
    </source>
</evidence>
<protein>
    <recommendedName>
        <fullName evidence="3">DUF676 domain-containing protein</fullName>
    </recommendedName>
</protein>
<keyword evidence="2" id="KW-1185">Reference proteome</keyword>